<proteinExistence type="predicted"/>
<evidence type="ECO:0000313" key="1">
    <source>
        <dbReference type="EMBL" id="NXU59151.1"/>
    </source>
</evidence>
<dbReference type="PANTHER" id="PTHR22538:SF0">
    <property type="entry name" value="CILIA- AND FLAGELLA-ASSOCIATED PROTEIN 74"/>
    <property type="match status" value="1"/>
</dbReference>
<sequence length="303" mass="32751">GHGVLPSMVCSVGEVLDMGYVVAREKATSTFTIQNTSTMSLQYSMQLDSVSPTRHKDRQKIPAFIMSPLQRTEIVGTQNYNGLSVFSISPAEGEIAAGKSQDFTVTFSPDHESLYYSDCLKVVLFGKETARVIHLKGAAREHPMFVEGGVPLDVPVESLAVTSPLSSQEALNGGKVLPLLSLVLSERVKSILLVLEYVEGEGSPVPATAELRVGSIQTAQFASKKGVEFSLENPPLLQQKGFTLQAVKGTVERGQVKSIGVSWVPPADFCANDPPLVTTLLTLKGDIKETYRILFMGKVVYMS</sequence>
<dbReference type="AlphaFoldDB" id="A0A7L3M004"/>
<dbReference type="PANTHER" id="PTHR22538">
    <property type="entry name" value="CILIA- AND FLAGELLA-ASSOCIATED PROTEIN 74"/>
    <property type="match status" value="1"/>
</dbReference>
<feature type="non-terminal residue" evidence="1">
    <location>
        <position position="303"/>
    </location>
</feature>
<accession>A0A7L3M004</accession>
<dbReference type="OrthoDB" id="545169at2759"/>
<feature type="non-terminal residue" evidence="1">
    <location>
        <position position="1"/>
    </location>
</feature>
<dbReference type="Gene3D" id="2.60.40.10">
    <property type="entry name" value="Immunoglobulins"/>
    <property type="match status" value="1"/>
</dbReference>
<dbReference type="Proteomes" id="UP000582182">
    <property type="component" value="Unassembled WGS sequence"/>
</dbReference>
<comment type="caution">
    <text evidence="1">The sequence shown here is derived from an EMBL/GenBank/DDBJ whole genome shotgun (WGS) entry which is preliminary data.</text>
</comment>
<reference evidence="1 2" key="1">
    <citation type="submission" date="2019-09" db="EMBL/GenBank/DDBJ databases">
        <title>Bird 10,000 Genomes (B10K) Project - Family phase.</title>
        <authorList>
            <person name="Zhang G."/>
        </authorList>
    </citation>
    <scope>NUCLEOTIDE SEQUENCE [LARGE SCALE GENOMIC DNA]</scope>
    <source>
        <strain evidence="1">B10K-DU-029-46</strain>
    </source>
</reference>
<gene>
    <name evidence="1" type="primary">Cfap74_1</name>
    <name evidence="1" type="ORF">TURVEL_R08803</name>
</gene>
<name>A0A7L3M004_9CHAR</name>
<dbReference type="EMBL" id="VZTY01034082">
    <property type="protein sequence ID" value="NXU59151.1"/>
    <property type="molecule type" value="Genomic_DNA"/>
</dbReference>
<organism evidence="1 2">
    <name type="scientific">Turnix velox</name>
    <name type="common">Little buttonquail</name>
    <dbReference type="NCBI Taxonomy" id="2529409"/>
    <lineage>
        <taxon>Eukaryota</taxon>
        <taxon>Metazoa</taxon>
        <taxon>Chordata</taxon>
        <taxon>Craniata</taxon>
        <taxon>Vertebrata</taxon>
        <taxon>Euteleostomi</taxon>
        <taxon>Archelosauria</taxon>
        <taxon>Archosauria</taxon>
        <taxon>Dinosauria</taxon>
        <taxon>Saurischia</taxon>
        <taxon>Theropoda</taxon>
        <taxon>Coelurosauria</taxon>
        <taxon>Aves</taxon>
        <taxon>Neognathae</taxon>
        <taxon>Neoaves</taxon>
        <taxon>Charadriiformes</taxon>
        <taxon>Turnicidae</taxon>
        <taxon>Turnix</taxon>
    </lineage>
</organism>
<dbReference type="InterPro" id="IPR013783">
    <property type="entry name" value="Ig-like_fold"/>
</dbReference>
<protein>
    <submittedName>
        <fullName evidence="1">CFA74 protein</fullName>
    </submittedName>
</protein>
<evidence type="ECO:0000313" key="2">
    <source>
        <dbReference type="Proteomes" id="UP000582182"/>
    </source>
</evidence>
<keyword evidence="2" id="KW-1185">Reference proteome</keyword>